<dbReference type="InterPro" id="IPR023213">
    <property type="entry name" value="CAT-like_dom_sf"/>
</dbReference>
<organism evidence="1 2">
    <name type="scientific">Gymnopus androsaceus JB14</name>
    <dbReference type="NCBI Taxonomy" id="1447944"/>
    <lineage>
        <taxon>Eukaryota</taxon>
        <taxon>Fungi</taxon>
        <taxon>Dikarya</taxon>
        <taxon>Basidiomycota</taxon>
        <taxon>Agaricomycotina</taxon>
        <taxon>Agaricomycetes</taxon>
        <taxon>Agaricomycetidae</taxon>
        <taxon>Agaricales</taxon>
        <taxon>Marasmiineae</taxon>
        <taxon>Omphalotaceae</taxon>
        <taxon>Gymnopus</taxon>
    </lineage>
</organism>
<dbReference type="AlphaFoldDB" id="A0A6A4HL40"/>
<dbReference type="EMBL" id="ML769485">
    <property type="protein sequence ID" value="KAE9398281.1"/>
    <property type="molecule type" value="Genomic_DNA"/>
</dbReference>
<keyword evidence="2" id="KW-1185">Reference proteome</keyword>
<name>A0A6A4HL40_9AGAR</name>
<dbReference type="Gene3D" id="3.30.559.10">
    <property type="entry name" value="Chloramphenicol acetyltransferase-like domain"/>
    <property type="match status" value="2"/>
</dbReference>
<dbReference type="Proteomes" id="UP000799118">
    <property type="component" value="Unassembled WGS sequence"/>
</dbReference>
<evidence type="ECO:0000313" key="1">
    <source>
        <dbReference type="EMBL" id="KAE9398281.1"/>
    </source>
</evidence>
<sequence>MDLSSDVNQHAFFPLTVFDRVLERSAFVTGWLVEGTIDVDVVASALRRVTDKWRMLAGRLESRVERDSTKWSIKIPLGNLDPQYATFALTSSVSSTPITQYIPIPIPHSSPSLPHSFFIHADTPRQYATWKSKNYPLTCWHITHFPALAETDKSYSCIGFARCHGVLDGIAAAMIVNALICEMTGQTWTVPPLPPPGLNINPIQEVLDRAVSESHNLEEFKDLSGYTTVGITGALRIAAWHTRERWWNNAQRRIFIIPGPVVSRFLDKVRASLPSQSNDSDHISTGDILTAWLMRTIYVHGTSDSTTVYCSNFANFQFSEYAHNAFVPLPYPLYTVEDLKKIPLPEIARQMSAARKTLSKKHVVAGYLTMAENPLSIPGQQKPLKETFIMSNVSASRILEANWGPAGGSKTLCGYRYSLTPTDLSLTNLVYISGRLSDSSLVLDTTLKENRRELLESEIWHMIAEYNASKWLSQTLN</sequence>
<evidence type="ECO:0000313" key="2">
    <source>
        <dbReference type="Proteomes" id="UP000799118"/>
    </source>
</evidence>
<gene>
    <name evidence="1" type="ORF">BT96DRAFT_920940</name>
</gene>
<reference evidence="1" key="1">
    <citation type="journal article" date="2019" name="Environ. Microbiol.">
        <title>Fungal ecological strategies reflected in gene transcription - a case study of two litter decomposers.</title>
        <authorList>
            <person name="Barbi F."/>
            <person name="Kohler A."/>
            <person name="Barry K."/>
            <person name="Baskaran P."/>
            <person name="Daum C."/>
            <person name="Fauchery L."/>
            <person name="Ihrmark K."/>
            <person name="Kuo A."/>
            <person name="LaButti K."/>
            <person name="Lipzen A."/>
            <person name="Morin E."/>
            <person name="Grigoriev I.V."/>
            <person name="Henrissat B."/>
            <person name="Lindahl B."/>
            <person name="Martin F."/>
        </authorList>
    </citation>
    <scope>NUCLEOTIDE SEQUENCE</scope>
    <source>
        <strain evidence="1">JB14</strain>
    </source>
</reference>
<protein>
    <submittedName>
        <fullName evidence="1">Uncharacterized protein</fullName>
    </submittedName>
</protein>
<accession>A0A6A4HL40</accession>
<dbReference type="OrthoDB" id="21502at2759"/>
<proteinExistence type="predicted"/>